<dbReference type="Proteomes" id="UP000055019">
    <property type="component" value="Unassembled WGS sequence"/>
</dbReference>
<name>A0A158J2J2_9BURK</name>
<accession>A0A158J2J2</accession>
<reference evidence="1" key="1">
    <citation type="submission" date="2016-01" db="EMBL/GenBank/DDBJ databases">
        <authorList>
            <person name="Peeters C."/>
        </authorList>
    </citation>
    <scope>NUCLEOTIDE SEQUENCE [LARGE SCALE GENOMIC DNA]</scope>
    <source>
        <strain evidence="1">LMG 29317</strain>
    </source>
</reference>
<comment type="caution">
    <text evidence="1">The sequence shown here is derived from an EMBL/GenBank/DDBJ whole genome shotgun (WGS) entry which is preliminary data.</text>
</comment>
<gene>
    <name evidence="1" type="ORF">AWB74_03304</name>
</gene>
<organism evidence="1 2">
    <name type="scientific">Caballeronia arvi</name>
    <dbReference type="NCBI Taxonomy" id="1777135"/>
    <lineage>
        <taxon>Bacteria</taxon>
        <taxon>Pseudomonadati</taxon>
        <taxon>Pseudomonadota</taxon>
        <taxon>Betaproteobacteria</taxon>
        <taxon>Burkholderiales</taxon>
        <taxon>Burkholderiaceae</taxon>
        <taxon>Caballeronia</taxon>
    </lineage>
</organism>
<dbReference type="EMBL" id="FCOM02000012">
    <property type="protein sequence ID" value="SAL63067.1"/>
    <property type="molecule type" value="Genomic_DNA"/>
</dbReference>
<dbReference type="AlphaFoldDB" id="A0A158J2J2"/>
<proteinExistence type="predicted"/>
<protein>
    <submittedName>
        <fullName evidence="1">Uncharacterized protein</fullName>
    </submittedName>
</protein>
<evidence type="ECO:0000313" key="2">
    <source>
        <dbReference type="Proteomes" id="UP000055019"/>
    </source>
</evidence>
<keyword evidence="2" id="KW-1185">Reference proteome</keyword>
<sequence length="72" mass="7920">MGGMGMDALMPNQLINQLFSLKWKCFGEQSVFADDISTVTIKECAGYACQQLATCDDSQCVGEVIDDHRNRA</sequence>
<evidence type="ECO:0000313" key="1">
    <source>
        <dbReference type="EMBL" id="SAL63067.1"/>
    </source>
</evidence>